<accession>A0A6J4P6V5</accession>
<keyword evidence="9 11" id="KW-0520">NAD</keyword>
<dbReference type="GO" id="GO:0005524">
    <property type="term" value="F:ATP binding"/>
    <property type="evidence" value="ECO:0007669"/>
    <property type="project" value="UniProtKB-KW"/>
</dbReference>
<comment type="similarity">
    <text evidence="3 11">Belongs to the NadD family.</text>
</comment>
<dbReference type="PANTHER" id="PTHR39321:SF3">
    <property type="entry name" value="PHOSPHOPANTETHEINE ADENYLYLTRANSFERASE"/>
    <property type="match status" value="1"/>
</dbReference>
<comment type="pathway">
    <text evidence="2 11">Cofactor biosynthesis; NAD(+) biosynthesis; deamido-NAD(+) from nicotinate D-ribonucleotide: step 1/1.</text>
</comment>
<dbReference type="NCBIfam" id="NF000845">
    <property type="entry name" value="PRK00071.2-4"/>
    <property type="match status" value="1"/>
</dbReference>
<evidence type="ECO:0000256" key="9">
    <source>
        <dbReference type="ARBA" id="ARBA00023027"/>
    </source>
</evidence>
<keyword evidence="8 11" id="KW-0067">ATP-binding</keyword>
<dbReference type="CDD" id="cd02165">
    <property type="entry name" value="NMNAT"/>
    <property type="match status" value="1"/>
</dbReference>
<evidence type="ECO:0000259" key="12">
    <source>
        <dbReference type="Pfam" id="PF01467"/>
    </source>
</evidence>
<dbReference type="InterPro" id="IPR014729">
    <property type="entry name" value="Rossmann-like_a/b/a_fold"/>
</dbReference>
<name>A0A6J4P6V5_9RHOB</name>
<dbReference type="UniPathway" id="UPA00253">
    <property type="reaction ID" value="UER00332"/>
</dbReference>
<proteinExistence type="inferred from homology"/>
<keyword evidence="7 11" id="KW-0547">Nucleotide-binding</keyword>
<protein>
    <recommendedName>
        <fullName evidence="11">Probable nicotinate-nucleotide adenylyltransferase</fullName>
        <ecNumber evidence="11">2.7.7.18</ecNumber>
    </recommendedName>
    <alternativeName>
        <fullName evidence="11">Deamido-NAD(+) diphosphorylase</fullName>
    </alternativeName>
    <alternativeName>
        <fullName evidence="11">Deamido-NAD(+) pyrophosphorylase</fullName>
    </alternativeName>
    <alternativeName>
        <fullName evidence="11">Nicotinate mononucleotide adenylyltransferase</fullName>
        <shortName evidence="11">NaMN adenylyltransferase</shortName>
    </alternativeName>
</protein>
<evidence type="ECO:0000256" key="1">
    <source>
        <dbReference type="ARBA" id="ARBA00002324"/>
    </source>
</evidence>
<dbReference type="Gene3D" id="3.40.50.620">
    <property type="entry name" value="HUPs"/>
    <property type="match status" value="1"/>
</dbReference>
<dbReference type="Pfam" id="PF01467">
    <property type="entry name" value="CTP_transf_like"/>
    <property type="match status" value="1"/>
</dbReference>
<dbReference type="EC" id="2.7.7.18" evidence="11"/>
<evidence type="ECO:0000256" key="6">
    <source>
        <dbReference type="ARBA" id="ARBA00022695"/>
    </source>
</evidence>
<dbReference type="GO" id="GO:0009435">
    <property type="term" value="P:NAD+ biosynthetic process"/>
    <property type="evidence" value="ECO:0007669"/>
    <property type="project" value="UniProtKB-UniRule"/>
</dbReference>
<evidence type="ECO:0000256" key="8">
    <source>
        <dbReference type="ARBA" id="ARBA00022840"/>
    </source>
</evidence>
<evidence type="ECO:0000256" key="3">
    <source>
        <dbReference type="ARBA" id="ARBA00009014"/>
    </source>
</evidence>
<evidence type="ECO:0000256" key="11">
    <source>
        <dbReference type="HAMAP-Rule" id="MF_00244"/>
    </source>
</evidence>
<evidence type="ECO:0000256" key="7">
    <source>
        <dbReference type="ARBA" id="ARBA00022741"/>
    </source>
</evidence>
<dbReference type="GO" id="GO:0004515">
    <property type="term" value="F:nicotinate-nucleotide adenylyltransferase activity"/>
    <property type="evidence" value="ECO:0007669"/>
    <property type="project" value="UniProtKB-UniRule"/>
</dbReference>
<organism evidence="13">
    <name type="scientific">uncultured Rubellimicrobium sp</name>
    <dbReference type="NCBI Taxonomy" id="543078"/>
    <lineage>
        <taxon>Bacteria</taxon>
        <taxon>Pseudomonadati</taxon>
        <taxon>Pseudomonadota</taxon>
        <taxon>Alphaproteobacteria</taxon>
        <taxon>Rhodobacterales</taxon>
        <taxon>Roseobacteraceae</taxon>
        <taxon>Rubellimicrobium</taxon>
        <taxon>environmental samples</taxon>
    </lineage>
</organism>
<evidence type="ECO:0000256" key="10">
    <source>
        <dbReference type="ARBA" id="ARBA00048721"/>
    </source>
</evidence>
<dbReference type="NCBIfam" id="NF000843">
    <property type="entry name" value="PRK00071.2-2"/>
    <property type="match status" value="1"/>
</dbReference>
<dbReference type="SUPFAM" id="SSF52374">
    <property type="entry name" value="Nucleotidylyl transferase"/>
    <property type="match status" value="1"/>
</dbReference>
<evidence type="ECO:0000313" key="13">
    <source>
        <dbReference type="EMBL" id="CAA9401799.1"/>
    </source>
</evidence>
<keyword evidence="4 11" id="KW-0662">Pyridine nucleotide biosynthesis</keyword>
<comment type="catalytic activity">
    <reaction evidence="10 11">
        <text>nicotinate beta-D-ribonucleotide + ATP + H(+) = deamido-NAD(+) + diphosphate</text>
        <dbReference type="Rhea" id="RHEA:22860"/>
        <dbReference type="ChEBI" id="CHEBI:15378"/>
        <dbReference type="ChEBI" id="CHEBI:30616"/>
        <dbReference type="ChEBI" id="CHEBI:33019"/>
        <dbReference type="ChEBI" id="CHEBI:57502"/>
        <dbReference type="ChEBI" id="CHEBI:58437"/>
        <dbReference type="EC" id="2.7.7.18"/>
    </reaction>
</comment>
<keyword evidence="5 11" id="KW-0808">Transferase</keyword>
<dbReference type="NCBIfam" id="TIGR00482">
    <property type="entry name" value="nicotinate (nicotinamide) nucleotide adenylyltransferase"/>
    <property type="match status" value="1"/>
</dbReference>
<feature type="domain" description="Cytidyltransferase-like" evidence="12">
    <location>
        <begin position="12"/>
        <end position="190"/>
    </location>
</feature>
<evidence type="ECO:0000256" key="2">
    <source>
        <dbReference type="ARBA" id="ARBA00005019"/>
    </source>
</evidence>
<comment type="function">
    <text evidence="1 11">Catalyzes the reversible adenylation of nicotinate mononucleotide (NaMN) to nicotinic acid adenine dinucleotide (NaAD).</text>
</comment>
<dbReference type="InterPro" id="IPR004821">
    <property type="entry name" value="Cyt_trans-like"/>
</dbReference>
<dbReference type="PANTHER" id="PTHR39321">
    <property type="entry name" value="NICOTINATE-NUCLEOTIDE ADENYLYLTRANSFERASE-RELATED"/>
    <property type="match status" value="1"/>
</dbReference>
<sequence length="196" mass="21742">MPFAGRGQVVGLLGGSFDPPHGGHVQITQEAMQRLGLDWVWWVVSPGNPLKKEGPAPLPVRIAAARALVRHPRVKVTDLEARLGTRYTAETLERLIPRYPGVRFVWLMGSDNLAQFHRWRDWRRIMGTVPVAVLARPGAKLSARFAPAARAFRGAQLNEGEARMLARRGPPAWVVLNMPLNPLSSSAIRAKGGWRR</sequence>
<dbReference type="HAMAP" id="MF_00244">
    <property type="entry name" value="NaMN_adenylyltr"/>
    <property type="match status" value="1"/>
</dbReference>
<evidence type="ECO:0000256" key="4">
    <source>
        <dbReference type="ARBA" id="ARBA00022642"/>
    </source>
</evidence>
<evidence type="ECO:0000256" key="5">
    <source>
        <dbReference type="ARBA" id="ARBA00022679"/>
    </source>
</evidence>
<dbReference type="AlphaFoldDB" id="A0A6J4P6V5"/>
<dbReference type="EMBL" id="CADCUU010000145">
    <property type="protein sequence ID" value="CAA9401799.1"/>
    <property type="molecule type" value="Genomic_DNA"/>
</dbReference>
<gene>
    <name evidence="11" type="primary">nadD</name>
    <name evidence="13" type="ORF">AVDCRST_MAG15-1059</name>
</gene>
<reference evidence="13" key="1">
    <citation type="submission" date="2020-02" db="EMBL/GenBank/DDBJ databases">
        <authorList>
            <person name="Meier V. D."/>
        </authorList>
    </citation>
    <scope>NUCLEOTIDE SEQUENCE</scope>
    <source>
        <strain evidence="13">AVDCRST_MAG15</strain>
    </source>
</reference>
<dbReference type="InterPro" id="IPR005248">
    <property type="entry name" value="NadD/NMNAT"/>
</dbReference>
<keyword evidence="6 11" id="KW-0548">Nucleotidyltransferase</keyword>